<dbReference type="RefSeq" id="WP_167987277.1">
    <property type="nucleotide sequence ID" value="NZ_JAATEJ010000054.1"/>
</dbReference>
<organism evidence="1 2">
    <name type="scientific">Actinacidiphila epipremni</name>
    <dbReference type="NCBI Taxonomy" id="2053013"/>
    <lineage>
        <taxon>Bacteria</taxon>
        <taxon>Bacillati</taxon>
        <taxon>Actinomycetota</taxon>
        <taxon>Actinomycetes</taxon>
        <taxon>Kitasatosporales</taxon>
        <taxon>Streptomycetaceae</taxon>
        <taxon>Actinacidiphila</taxon>
    </lineage>
</organism>
<gene>
    <name evidence="1" type="ORF">HCN08_34305</name>
</gene>
<protein>
    <submittedName>
        <fullName evidence="1">Uncharacterized protein</fullName>
    </submittedName>
</protein>
<keyword evidence="2" id="KW-1185">Reference proteome</keyword>
<name>A0ABX1A3E9_9ACTN</name>
<dbReference type="Proteomes" id="UP000734511">
    <property type="component" value="Unassembled WGS sequence"/>
</dbReference>
<comment type="caution">
    <text evidence="1">The sequence shown here is derived from an EMBL/GenBank/DDBJ whole genome shotgun (WGS) entry which is preliminary data.</text>
</comment>
<reference evidence="1 2" key="1">
    <citation type="submission" date="2020-03" db="EMBL/GenBank/DDBJ databases">
        <title>WGS of actinomycetes isolated from Thailand.</title>
        <authorList>
            <person name="Thawai C."/>
        </authorList>
    </citation>
    <scope>NUCLEOTIDE SEQUENCE [LARGE SCALE GENOMIC DNA]</scope>
    <source>
        <strain evidence="1 2">PRB2-1</strain>
    </source>
</reference>
<proteinExistence type="predicted"/>
<sequence>MALLDSDEVKEQAVAIALYHPTAATGGHLLLSRDHTRAGFSPVLDRRKIPGAPEMTDMAWYVQNLVYPLFEGGLLGYELRDMAD</sequence>
<accession>A0ABX1A3E9</accession>
<evidence type="ECO:0000313" key="1">
    <source>
        <dbReference type="EMBL" id="NJP48434.1"/>
    </source>
</evidence>
<dbReference type="EMBL" id="JAATEJ010000054">
    <property type="protein sequence ID" value="NJP48434.1"/>
    <property type="molecule type" value="Genomic_DNA"/>
</dbReference>
<evidence type="ECO:0000313" key="2">
    <source>
        <dbReference type="Proteomes" id="UP000734511"/>
    </source>
</evidence>